<dbReference type="InterPro" id="IPR036047">
    <property type="entry name" value="F-box-like_dom_sf"/>
</dbReference>
<feature type="domain" description="F-box" evidence="2">
    <location>
        <begin position="62"/>
        <end position="119"/>
    </location>
</feature>
<evidence type="ECO:0000313" key="4">
    <source>
        <dbReference type="Proteomes" id="UP000054549"/>
    </source>
</evidence>
<dbReference type="Gene3D" id="1.20.1280.50">
    <property type="match status" value="1"/>
</dbReference>
<dbReference type="InParanoid" id="A0A0C2WLG7"/>
<dbReference type="Proteomes" id="UP000054549">
    <property type="component" value="Unassembled WGS sequence"/>
</dbReference>
<feature type="non-terminal residue" evidence="3">
    <location>
        <position position="148"/>
    </location>
</feature>
<protein>
    <recommendedName>
        <fullName evidence="2">F-box domain-containing protein</fullName>
    </recommendedName>
</protein>
<dbReference type="EMBL" id="KN818366">
    <property type="protein sequence ID" value="KIL57521.1"/>
    <property type="molecule type" value="Genomic_DNA"/>
</dbReference>
<feature type="coiled-coil region" evidence="1">
    <location>
        <begin position="23"/>
        <end position="50"/>
    </location>
</feature>
<gene>
    <name evidence="3" type="ORF">M378DRAFT_49641</name>
</gene>
<evidence type="ECO:0000256" key="1">
    <source>
        <dbReference type="SAM" id="Coils"/>
    </source>
</evidence>
<dbReference type="AlphaFoldDB" id="A0A0C2WLG7"/>
<dbReference type="STRING" id="946122.A0A0C2WLG7"/>
<evidence type="ECO:0000259" key="2">
    <source>
        <dbReference type="Pfam" id="PF12937"/>
    </source>
</evidence>
<dbReference type="Pfam" id="PF12937">
    <property type="entry name" value="F-box-like"/>
    <property type="match status" value="1"/>
</dbReference>
<keyword evidence="4" id="KW-1185">Reference proteome</keyword>
<dbReference type="SUPFAM" id="SSF81383">
    <property type="entry name" value="F-box domain"/>
    <property type="match status" value="1"/>
</dbReference>
<feature type="non-terminal residue" evidence="3">
    <location>
        <position position="1"/>
    </location>
</feature>
<dbReference type="InterPro" id="IPR001810">
    <property type="entry name" value="F-box_dom"/>
</dbReference>
<organism evidence="3 4">
    <name type="scientific">Amanita muscaria (strain Koide BX008)</name>
    <dbReference type="NCBI Taxonomy" id="946122"/>
    <lineage>
        <taxon>Eukaryota</taxon>
        <taxon>Fungi</taxon>
        <taxon>Dikarya</taxon>
        <taxon>Basidiomycota</taxon>
        <taxon>Agaricomycotina</taxon>
        <taxon>Agaricomycetes</taxon>
        <taxon>Agaricomycetidae</taxon>
        <taxon>Agaricales</taxon>
        <taxon>Pluteineae</taxon>
        <taxon>Amanitaceae</taxon>
        <taxon>Amanita</taxon>
    </lineage>
</organism>
<keyword evidence="1" id="KW-0175">Coiled coil</keyword>
<dbReference type="HOGENOM" id="CLU_018544_3_0_1"/>
<name>A0A0C2WLG7_AMAMK</name>
<reference evidence="3 4" key="1">
    <citation type="submission" date="2014-04" db="EMBL/GenBank/DDBJ databases">
        <title>Evolutionary Origins and Diversification of the Mycorrhizal Mutualists.</title>
        <authorList>
            <consortium name="DOE Joint Genome Institute"/>
            <consortium name="Mycorrhizal Genomics Consortium"/>
            <person name="Kohler A."/>
            <person name="Kuo A."/>
            <person name="Nagy L.G."/>
            <person name="Floudas D."/>
            <person name="Copeland A."/>
            <person name="Barry K.W."/>
            <person name="Cichocki N."/>
            <person name="Veneault-Fourrey C."/>
            <person name="LaButti K."/>
            <person name="Lindquist E.A."/>
            <person name="Lipzen A."/>
            <person name="Lundell T."/>
            <person name="Morin E."/>
            <person name="Murat C."/>
            <person name="Riley R."/>
            <person name="Ohm R."/>
            <person name="Sun H."/>
            <person name="Tunlid A."/>
            <person name="Henrissat B."/>
            <person name="Grigoriev I.V."/>
            <person name="Hibbett D.S."/>
            <person name="Martin F."/>
        </authorList>
    </citation>
    <scope>NUCLEOTIDE SEQUENCE [LARGE SCALE GENOMIC DNA]</scope>
    <source>
        <strain evidence="3 4">Koide BX008</strain>
    </source>
</reference>
<accession>A0A0C2WLG7</accession>
<dbReference type="OrthoDB" id="3365698at2759"/>
<proteinExistence type="predicted"/>
<sequence length="148" mass="17331">NRLAAEESLQRVRTEIKDQTEFQKQLFDQIEGLECQLFELKNQEDDLVDKIKRYTTAFSPHNKLPPEVLRHIFKFCVDEDELENIPVTCEGGAYAISHVCSAWRHIALDTPELWTSISLHLTEENEKQIRVARQWLSRARTLPRNISI</sequence>
<evidence type="ECO:0000313" key="3">
    <source>
        <dbReference type="EMBL" id="KIL57521.1"/>
    </source>
</evidence>